<feature type="compositionally biased region" description="Low complexity" evidence="1">
    <location>
        <begin position="558"/>
        <end position="585"/>
    </location>
</feature>
<dbReference type="EMBL" id="JACAZE010000002">
    <property type="protein sequence ID" value="KAF7320559.1"/>
    <property type="molecule type" value="Genomic_DNA"/>
</dbReference>
<organism evidence="3 4">
    <name type="scientific">Mycena chlorophos</name>
    <name type="common">Agaric fungus</name>
    <name type="synonym">Agaricus chlorophos</name>
    <dbReference type="NCBI Taxonomy" id="658473"/>
    <lineage>
        <taxon>Eukaryota</taxon>
        <taxon>Fungi</taxon>
        <taxon>Dikarya</taxon>
        <taxon>Basidiomycota</taxon>
        <taxon>Agaricomycotina</taxon>
        <taxon>Agaricomycetes</taxon>
        <taxon>Agaricomycetidae</taxon>
        <taxon>Agaricales</taxon>
        <taxon>Marasmiineae</taxon>
        <taxon>Mycenaceae</taxon>
        <taxon>Mycena</taxon>
    </lineage>
</organism>
<feature type="transmembrane region" description="Helical" evidence="2">
    <location>
        <begin position="363"/>
        <end position="385"/>
    </location>
</feature>
<dbReference type="Gene3D" id="2.60.120.260">
    <property type="entry name" value="Galactose-binding domain-like"/>
    <property type="match status" value="2"/>
</dbReference>
<protein>
    <submittedName>
        <fullName evidence="3">Uncharacterized protein</fullName>
    </submittedName>
</protein>
<feature type="region of interest" description="Disordered" evidence="1">
    <location>
        <begin position="282"/>
        <end position="359"/>
    </location>
</feature>
<evidence type="ECO:0000256" key="2">
    <source>
        <dbReference type="SAM" id="Phobius"/>
    </source>
</evidence>
<evidence type="ECO:0000256" key="1">
    <source>
        <dbReference type="SAM" id="MobiDB-lite"/>
    </source>
</evidence>
<feature type="compositionally biased region" description="Polar residues" evidence="1">
    <location>
        <begin position="316"/>
        <end position="351"/>
    </location>
</feature>
<dbReference type="OrthoDB" id="3029306at2759"/>
<sequence>MTRRIAVDDASSQISYGASGWSVADAATLNAMGNYGPIFEDTSHATTTDGSTFTFDFTGTTVDVMGTIAVKKLADGTYDPTWTCTVDGAAISQPNPTFAYPENNWSLCSSSSLSGGAHTLKVTVSTKGTAFYFDNIFYTPTVDATTIDGAVLEYLNTDGAVSFGGSGWVPWGAQNVTQGSGATVSLNFRGTAVTLLAYVPQELPHTATTAKYSIDNGAATTFTLAGLASGSTTTVYNVVIMQTDGLSADEHSLVVTYEGSSSDTPLPVGAFYVTNSVAPATTAATQPGTTSSSGGTTSGPASSSKASVAGGAPVTGTVSNEGDTNTLTGTNPANPSGTFASTGNSGSAQEDTSATTTSSKPTAAIAGGVVAALLVLAVLAGLLFWCRKRRSRQRAEDALANQARPFTDGMGMAGPGGASFAGSSSIGHEGIPPSQRYANAAYFPGAEYPYSDHPHTSTSLPDNHPSNPFNTPPATASAFTSTHALLGAGAGAAVNNFANFSYPSPPPPPPHVSYASSGSHYPTTTAAAATELAYARGSYAAHSRDPSLTLTAVSATHTGSGSALGAASNADSDPSTQRTQSSRRSLFSVVNGEPGYGEPGYGDAYGASSSSQAPPLPSKLSPNRPEPQVIVQQHQDSGVRYNAEGHVQQRVVVEELPPGYSAQ</sequence>
<accession>A0A8H6WQ83</accession>
<keyword evidence="2" id="KW-1133">Transmembrane helix</keyword>
<keyword evidence="4" id="KW-1185">Reference proteome</keyword>
<comment type="caution">
    <text evidence="3">The sequence shown here is derived from an EMBL/GenBank/DDBJ whole genome shotgun (WGS) entry which is preliminary data.</text>
</comment>
<gene>
    <name evidence="3" type="ORF">HMN09_00139900</name>
</gene>
<evidence type="ECO:0000313" key="3">
    <source>
        <dbReference type="EMBL" id="KAF7320559.1"/>
    </source>
</evidence>
<evidence type="ECO:0000313" key="4">
    <source>
        <dbReference type="Proteomes" id="UP000613580"/>
    </source>
</evidence>
<proteinExistence type="predicted"/>
<keyword evidence="2" id="KW-0472">Membrane</keyword>
<feature type="compositionally biased region" description="Low complexity" evidence="1">
    <location>
        <begin position="608"/>
        <end position="622"/>
    </location>
</feature>
<name>A0A8H6WQ83_MYCCL</name>
<dbReference type="AlphaFoldDB" id="A0A8H6WQ83"/>
<dbReference type="Proteomes" id="UP000613580">
    <property type="component" value="Unassembled WGS sequence"/>
</dbReference>
<feature type="region of interest" description="Disordered" evidence="1">
    <location>
        <begin position="558"/>
        <end position="628"/>
    </location>
</feature>
<feature type="compositionally biased region" description="Low complexity" evidence="1">
    <location>
        <begin position="282"/>
        <end position="314"/>
    </location>
</feature>
<reference evidence="3" key="1">
    <citation type="submission" date="2020-05" db="EMBL/GenBank/DDBJ databases">
        <title>Mycena genomes resolve the evolution of fungal bioluminescence.</title>
        <authorList>
            <person name="Tsai I.J."/>
        </authorList>
    </citation>
    <scope>NUCLEOTIDE SEQUENCE</scope>
    <source>
        <strain evidence="3">110903Hualien_Pintung</strain>
    </source>
</reference>
<keyword evidence="2" id="KW-0812">Transmembrane</keyword>